<dbReference type="Proteomes" id="UP000006053">
    <property type="component" value="Chromosome"/>
</dbReference>
<feature type="domain" description="HEPN" evidence="1">
    <location>
        <begin position="11"/>
        <end position="121"/>
    </location>
</feature>
<sequence length="132" mass="15687">MQAEDIINYWRDSSDKDYLTMMNLFKSKDYHWSLFLGHLVIEKLLKALFVKNVAEENVPRTHNLLLLANKAGLSTDNTREDLLDLITTFNISTRYPDYQQTFYKKCTDTYTEERITEIKELRLWLISILESN</sequence>
<dbReference type="STRING" id="756499.Desde_3270"/>
<proteinExistence type="predicted"/>
<reference evidence="3" key="1">
    <citation type="submission" date="2012-06" db="EMBL/GenBank/DDBJ databases">
        <title>Complete sequence of Desulfitobacterium dehalogenans ATCC 51507.</title>
        <authorList>
            <person name="Lucas S."/>
            <person name="Han J."/>
            <person name="Lapidus A."/>
            <person name="Cheng J.-F."/>
            <person name="Goodwin L."/>
            <person name="Pitluck S."/>
            <person name="Peters L."/>
            <person name="Ovchinnikova G."/>
            <person name="Teshima H."/>
            <person name="Detter J.C."/>
            <person name="Han C."/>
            <person name="Tapia R."/>
            <person name="Land M."/>
            <person name="Hauser L."/>
            <person name="Kyrpides N."/>
            <person name="Ivanova N."/>
            <person name="Pagani I."/>
            <person name="Kruse T."/>
            <person name="de Vos W.M."/>
            <person name="Smidt H."/>
            <person name="Woyke T."/>
        </authorList>
    </citation>
    <scope>NUCLEOTIDE SEQUENCE [LARGE SCALE GENOMIC DNA]</scope>
    <source>
        <strain evidence="3">ATCC 51507 / DSM 9161 / JW/IU-DC1</strain>
    </source>
</reference>
<name>I4AC73_DESDJ</name>
<accession>I4AC73</accession>
<dbReference type="RefSeq" id="WP_014795038.1">
    <property type="nucleotide sequence ID" value="NC_018017.1"/>
</dbReference>
<organism evidence="2 3">
    <name type="scientific">Desulfitobacterium dehalogenans (strain ATCC 51507 / DSM 9161 / JW/IU-DC1)</name>
    <dbReference type="NCBI Taxonomy" id="756499"/>
    <lineage>
        <taxon>Bacteria</taxon>
        <taxon>Bacillati</taxon>
        <taxon>Bacillota</taxon>
        <taxon>Clostridia</taxon>
        <taxon>Eubacteriales</taxon>
        <taxon>Desulfitobacteriaceae</taxon>
        <taxon>Desulfitobacterium</taxon>
    </lineage>
</organism>
<dbReference type="EMBL" id="CP003348">
    <property type="protein sequence ID" value="AFM01558.1"/>
    <property type="molecule type" value="Genomic_DNA"/>
</dbReference>
<evidence type="ECO:0000313" key="2">
    <source>
        <dbReference type="EMBL" id="AFM01558.1"/>
    </source>
</evidence>
<dbReference type="HOGENOM" id="CLU_123170_3_0_9"/>
<dbReference type="eggNOG" id="COG2250">
    <property type="taxonomic scope" value="Bacteria"/>
</dbReference>
<gene>
    <name evidence="2" type="ordered locus">Desde_3270</name>
</gene>
<dbReference type="Gene3D" id="1.20.120.330">
    <property type="entry name" value="Nucleotidyltransferases domain 2"/>
    <property type="match status" value="1"/>
</dbReference>
<dbReference type="KEGG" id="ddh:Desde_3270"/>
<dbReference type="SUPFAM" id="SSF81593">
    <property type="entry name" value="Nucleotidyltransferase substrate binding subunit/domain"/>
    <property type="match status" value="1"/>
</dbReference>
<dbReference type="SMART" id="SM00748">
    <property type="entry name" value="HEPN"/>
    <property type="match status" value="1"/>
</dbReference>
<dbReference type="OrthoDB" id="9808176at2"/>
<evidence type="ECO:0000313" key="3">
    <source>
        <dbReference type="Proteomes" id="UP000006053"/>
    </source>
</evidence>
<protein>
    <recommendedName>
        <fullName evidence="1">HEPN domain-containing protein</fullName>
    </recommendedName>
</protein>
<keyword evidence="3" id="KW-1185">Reference proteome</keyword>
<evidence type="ECO:0000259" key="1">
    <source>
        <dbReference type="PROSITE" id="PS50910"/>
    </source>
</evidence>
<reference evidence="2 3" key="2">
    <citation type="journal article" date="2015" name="J. Bacteriol.">
        <title>Genomic, proteomic, and biochemical analysis of the organohalide respiratory pathway in Desulfitobacterium dehalogenans.</title>
        <authorList>
            <person name="Kruse T."/>
            <person name="van de Pas B.A."/>
            <person name="Atteia A."/>
            <person name="Krab K."/>
            <person name="Hagen W.R."/>
            <person name="Goodwin L."/>
            <person name="Chain P."/>
            <person name="Boeren S."/>
            <person name="Maphosa F."/>
            <person name="Schraa G."/>
            <person name="de Vos W.M."/>
            <person name="van der Oost J."/>
            <person name="Smidt H."/>
            <person name="Stams A.J."/>
        </authorList>
    </citation>
    <scope>NUCLEOTIDE SEQUENCE [LARGE SCALE GENOMIC DNA]</scope>
    <source>
        <strain evidence="3">ATCC 51507 / DSM 9161 / JW/IU-DC1</strain>
    </source>
</reference>
<dbReference type="AlphaFoldDB" id="I4AC73"/>
<dbReference type="Pfam" id="PF05168">
    <property type="entry name" value="HEPN"/>
    <property type="match status" value="1"/>
</dbReference>
<dbReference type="PROSITE" id="PS50910">
    <property type="entry name" value="HEPN"/>
    <property type="match status" value="1"/>
</dbReference>
<dbReference type="InterPro" id="IPR007842">
    <property type="entry name" value="HEPN_dom"/>
</dbReference>